<sequence>MSLSCPTNNSSRENFWIPFFDDKELDIELKKKSQMLIIEYLQSFRLLKTERICSKCGNDMSIKWKNGYFWRCPKRNCQAIISVRSDSEFFSFQNNKNRISLFKILKLLEYYLMQTPIPFSVQKLNLDRKAVYDWRSLFRDPPYILFDRAEPMGGLGELCQVDEILLRGKRKNNKGRYTIGDLEGKQQESDDEDDDYEEHRNMRNYGDKVDGPWIFGISWYRNDEWKLNNRRGLLDRISLKII</sequence>
<dbReference type="EMBL" id="CAVMJV010000004">
    <property type="protein sequence ID" value="CAK5025647.1"/>
    <property type="molecule type" value="Genomic_DNA"/>
</dbReference>
<organism evidence="1 2">
    <name type="scientific">Meloidogyne enterolobii</name>
    <name type="common">Root-knot nematode worm</name>
    <name type="synonym">Meloidogyne mayaguensis</name>
    <dbReference type="NCBI Taxonomy" id="390850"/>
    <lineage>
        <taxon>Eukaryota</taxon>
        <taxon>Metazoa</taxon>
        <taxon>Ecdysozoa</taxon>
        <taxon>Nematoda</taxon>
        <taxon>Chromadorea</taxon>
        <taxon>Rhabditida</taxon>
        <taxon>Tylenchina</taxon>
        <taxon>Tylenchomorpha</taxon>
        <taxon>Tylenchoidea</taxon>
        <taxon>Meloidogynidae</taxon>
        <taxon>Meloidogyninae</taxon>
        <taxon>Meloidogyne</taxon>
    </lineage>
</organism>
<evidence type="ECO:0000313" key="1">
    <source>
        <dbReference type="EMBL" id="CAK5025647.1"/>
    </source>
</evidence>
<dbReference type="Proteomes" id="UP001497535">
    <property type="component" value="Unassembled WGS sequence"/>
</dbReference>
<proteinExistence type="predicted"/>
<comment type="caution">
    <text evidence="1">The sequence shown here is derived from an EMBL/GenBank/DDBJ whole genome shotgun (WGS) entry which is preliminary data.</text>
</comment>
<protein>
    <submittedName>
        <fullName evidence="1">Uncharacterized protein</fullName>
    </submittedName>
</protein>
<evidence type="ECO:0000313" key="2">
    <source>
        <dbReference type="Proteomes" id="UP001497535"/>
    </source>
</evidence>
<gene>
    <name evidence="1" type="ORF">MENTE1834_LOCUS5845</name>
</gene>
<name>A0ACB0Y0Q8_MELEN</name>
<keyword evidence="2" id="KW-1185">Reference proteome</keyword>
<accession>A0ACB0Y0Q8</accession>
<reference evidence="1" key="1">
    <citation type="submission" date="2023-11" db="EMBL/GenBank/DDBJ databases">
        <authorList>
            <person name="Poullet M."/>
        </authorList>
    </citation>
    <scope>NUCLEOTIDE SEQUENCE</scope>
    <source>
        <strain evidence="1">E1834</strain>
    </source>
</reference>